<keyword evidence="5 6" id="KW-0472">Membrane</keyword>
<gene>
    <name evidence="7" type="ORF">Mal15_18130</name>
</gene>
<dbReference type="KEGG" id="smam:Mal15_18130"/>
<evidence type="ECO:0000256" key="4">
    <source>
        <dbReference type="ARBA" id="ARBA00022989"/>
    </source>
</evidence>
<dbReference type="PANTHER" id="PTHR10010">
    <property type="entry name" value="SOLUTE CARRIER FAMILY 34 SODIUM PHOSPHATE , MEMBER 2-RELATED"/>
    <property type="match status" value="1"/>
</dbReference>
<name>A0A5B9MB65_9BACT</name>
<dbReference type="GO" id="GO:0005886">
    <property type="term" value="C:plasma membrane"/>
    <property type="evidence" value="ECO:0007669"/>
    <property type="project" value="UniProtKB-SubCell"/>
</dbReference>
<proteinExistence type="predicted"/>
<dbReference type="AlphaFoldDB" id="A0A5B9MB65"/>
<keyword evidence="2" id="KW-1003">Cell membrane</keyword>
<dbReference type="InterPro" id="IPR003841">
    <property type="entry name" value="Na/Pi_transpt"/>
</dbReference>
<organism evidence="7 8">
    <name type="scientific">Stieleria maiorica</name>
    <dbReference type="NCBI Taxonomy" id="2795974"/>
    <lineage>
        <taxon>Bacteria</taxon>
        <taxon>Pseudomonadati</taxon>
        <taxon>Planctomycetota</taxon>
        <taxon>Planctomycetia</taxon>
        <taxon>Pirellulales</taxon>
        <taxon>Pirellulaceae</taxon>
        <taxon>Stieleria</taxon>
    </lineage>
</organism>
<dbReference type="PANTHER" id="PTHR10010:SF46">
    <property type="entry name" value="SODIUM-DEPENDENT PHOSPHATE TRANSPORT PROTEIN 2B"/>
    <property type="match status" value="1"/>
</dbReference>
<reference evidence="7 8" key="1">
    <citation type="submission" date="2019-02" db="EMBL/GenBank/DDBJ databases">
        <title>Planctomycetal bacteria perform biofilm scaping via a novel small molecule.</title>
        <authorList>
            <person name="Jeske O."/>
            <person name="Boedeker C."/>
            <person name="Wiegand S."/>
            <person name="Breitling P."/>
            <person name="Kallscheuer N."/>
            <person name="Jogler M."/>
            <person name="Rohde M."/>
            <person name="Petersen J."/>
            <person name="Medema M.H."/>
            <person name="Surup F."/>
            <person name="Jogler C."/>
        </authorList>
    </citation>
    <scope>NUCLEOTIDE SEQUENCE [LARGE SCALE GENOMIC DNA]</scope>
    <source>
        <strain evidence="7 8">Mal15</strain>
    </source>
</reference>
<dbReference type="EMBL" id="CP036264">
    <property type="protein sequence ID" value="QEF97769.1"/>
    <property type="molecule type" value="Genomic_DNA"/>
</dbReference>
<evidence type="ECO:0000256" key="5">
    <source>
        <dbReference type="ARBA" id="ARBA00023136"/>
    </source>
</evidence>
<feature type="transmembrane region" description="Helical" evidence="6">
    <location>
        <begin position="67"/>
        <end position="86"/>
    </location>
</feature>
<dbReference type="Proteomes" id="UP000321353">
    <property type="component" value="Chromosome"/>
</dbReference>
<keyword evidence="8" id="KW-1185">Reference proteome</keyword>
<evidence type="ECO:0000313" key="8">
    <source>
        <dbReference type="Proteomes" id="UP000321353"/>
    </source>
</evidence>
<evidence type="ECO:0000256" key="1">
    <source>
        <dbReference type="ARBA" id="ARBA00004651"/>
    </source>
</evidence>
<evidence type="ECO:0000313" key="7">
    <source>
        <dbReference type="EMBL" id="QEF97769.1"/>
    </source>
</evidence>
<dbReference type="GO" id="GO:0005436">
    <property type="term" value="F:sodium:phosphate symporter activity"/>
    <property type="evidence" value="ECO:0007669"/>
    <property type="project" value="InterPro"/>
</dbReference>
<dbReference type="GO" id="GO:0044341">
    <property type="term" value="P:sodium-dependent phosphate transport"/>
    <property type="evidence" value="ECO:0007669"/>
    <property type="project" value="InterPro"/>
</dbReference>
<keyword evidence="4 6" id="KW-1133">Transmembrane helix</keyword>
<evidence type="ECO:0000256" key="3">
    <source>
        <dbReference type="ARBA" id="ARBA00022692"/>
    </source>
</evidence>
<protein>
    <submittedName>
        <fullName evidence="7">Na+/Pi-cotransporter</fullName>
    </submittedName>
</protein>
<dbReference type="Pfam" id="PF02690">
    <property type="entry name" value="Na_Pi_cotrans"/>
    <property type="match status" value="1"/>
</dbReference>
<sequence>MVFDLARGPGKFLFGMKHLSDGMQAVAGNRLRRLINSVINNRIFVTVVGTIVTFIVQSSSITTVNEIAGAIGGSCWSVWGWCSLAWKS</sequence>
<accession>A0A5B9MB65</accession>
<evidence type="ECO:0000256" key="2">
    <source>
        <dbReference type="ARBA" id="ARBA00022475"/>
    </source>
</evidence>
<feature type="transmembrane region" description="Helical" evidence="6">
    <location>
        <begin position="39"/>
        <end position="61"/>
    </location>
</feature>
<evidence type="ECO:0000256" key="6">
    <source>
        <dbReference type="SAM" id="Phobius"/>
    </source>
</evidence>
<comment type="subcellular location">
    <subcellularLocation>
        <location evidence="1">Cell membrane</location>
        <topology evidence="1">Multi-pass membrane protein</topology>
    </subcellularLocation>
</comment>
<keyword evidence="3 6" id="KW-0812">Transmembrane</keyword>
<dbReference type="RefSeq" id="WP_233903533.1">
    <property type="nucleotide sequence ID" value="NZ_CP036264.1"/>
</dbReference>